<reference evidence="1 2" key="1">
    <citation type="journal article" date="2020" name="Harmful Algae">
        <title>Molecular and morphological characterization of a novel dihydroanatoxin-a producing Microcoleus species (cyanobacteria) from the Russian River, California, USA.</title>
        <authorList>
            <person name="Conklin K.Y."/>
            <person name="Stancheva R."/>
            <person name="Otten T.G."/>
            <person name="Fadness R."/>
            <person name="Boyer G.L."/>
            <person name="Read B."/>
            <person name="Zhang X."/>
            <person name="Sheath R.G."/>
        </authorList>
    </citation>
    <scope>NUCLEOTIDE SEQUENCE [LARGE SCALE GENOMIC DNA]</scope>
    <source>
        <strain evidence="1 2">PTRS2</strain>
    </source>
</reference>
<protein>
    <submittedName>
        <fullName evidence="1">Uncharacterized protein</fullName>
    </submittedName>
</protein>
<dbReference type="Proteomes" id="UP001384579">
    <property type="component" value="Unassembled WGS sequence"/>
</dbReference>
<evidence type="ECO:0000313" key="2">
    <source>
        <dbReference type="Proteomes" id="UP001384579"/>
    </source>
</evidence>
<dbReference type="RefSeq" id="WP_340519119.1">
    <property type="nucleotide sequence ID" value="NZ_JBBLXS010000300.1"/>
</dbReference>
<dbReference type="EMBL" id="JBBLXS010000300">
    <property type="protein sequence ID" value="MEK0187074.1"/>
    <property type="molecule type" value="Genomic_DNA"/>
</dbReference>
<evidence type="ECO:0000313" key="1">
    <source>
        <dbReference type="EMBL" id="MEK0187074.1"/>
    </source>
</evidence>
<gene>
    <name evidence="1" type="ORF">WMG39_19785</name>
</gene>
<accession>A0ABU8YRT0</accession>
<keyword evidence="2" id="KW-1185">Reference proteome</keyword>
<name>A0ABU8YRT0_9CYAN</name>
<organism evidence="1 2">
    <name type="scientific">Microcoleus anatoxicus PTRS2</name>
    <dbReference type="NCBI Taxonomy" id="2705321"/>
    <lineage>
        <taxon>Bacteria</taxon>
        <taxon>Bacillati</taxon>
        <taxon>Cyanobacteriota</taxon>
        <taxon>Cyanophyceae</taxon>
        <taxon>Oscillatoriophycideae</taxon>
        <taxon>Oscillatoriales</taxon>
        <taxon>Microcoleaceae</taxon>
        <taxon>Microcoleus</taxon>
        <taxon>Microcoleus anatoxicus</taxon>
    </lineage>
</organism>
<proteinExistence type="predicted"/>
<comment type="caution">
    <text evidence="1">The sequence shown here is derived from an EMBL/GenBank/DDBJ whole genome shotgun (WGS) entry which is preliminary data.</text>
</comment>
<sequence>MTYSKGAIAGLASGIDEGRSLFPAKIFVTKRAIGLTLPSMAIRLTLRFALDLYIAKHGSCIYPFPFMRYQC</sequence>